<dbReference type="GO" id="GO:0008270">
    <property type="term" value="F:zinc ion binding"/>
    <property type="evidence" value="ECO:0007669"/>
    <property type="project" value="UniProtKB-KW"/>
</dbReference>
<dbReference type="InterPro" id="IPR023696">
    <property type="entry name" value="Ureohydrolase_dom_sf"/>
</dbReference>
<dbReference type="Pfam" id="PF00850">
    <property type="entry name" value="Hist_deacetyl"/>
    <property type="match status" value="1"/>
</dbReference>
<evidence type="ECO:0000256" key="11">
    <source>
        <dbReference type="ARBA" id="ARBA00023015"/>
    </source>
</evidence>
<keyword evidence="11" id="KW-0805">Transcription regulation</keyword>
<feature type="domain" description="RanBP2-type" evidence="16">
    <location>
        <begin position="83"/>
        <end position="102"/>
    </location>
</feature>
<keyword evidence="7" id="KW-0863">Zinc-finger</keyword>
<keyword evidence="5" id="KW-0678">Repressor</keyword>
<dbReference type="GO" id="GO:0141221">
    <property type="term" value="F:histone deacetylase activity, hydrolytic mechanism"/>
    <property type="evidence" value="ECO:0007669"/>
    <property type="project" value="UniProtKB-EC"/>
</dbReference>
<dbReference type="PANTHER" id="PTHR10625">
    <property type="entry name" value="HISTONE DEACETYLASE HDAC1-RELATED"/>
    <property type="match status" value="1"/>
</dbReference>
<evidence type="ECO:0000256" key="1">
    <source>
        <dbReference type="ARBA" id="ARBA00001947"/>
    </source>
</evidence>
<evidence type="ECO:0000256" key="8">
    <source>
        <dbReference type="ARBA" id="ARBA00022801"/>
    </source>
</evidence>
<evidence type="ECO:0000256" key="7">
    <source>
        <dbReference type="ARBA" id="ARBA00022771"/>
    </source>
</evidence>
<name>D8QZ78_SELML</name>
<feature type="region of interest" description="Disordered" evidence="15">
    <location>
        <begin position="1"/>
        <end position="29"/>
    </location>
</feature>
<dbReference type="InterPro" id="IPR000286">
    <property type="entry name" value="HDACs"/>
</dbReference>
<dbReference type="GO" id="GO:0000118">
    <property type="term" value="C:histone deacetylase complex"/>
    <property type="evidence" value="ECO:0000318"/>
    <property type="project" value="GO_Central"/>
</dbReference>
<evidence type="ECO:0000313" key="17">
    <source>
        <dbReference type="EMBL" id="EFJ34365.1"/>
    </source>
</evidence>
<comment type="similarity">
    <text evidence="3">Belongs to the histone deacetylase family. HD type 2 subfamily.</text>
</comment>
<dbReference type="InterPro" id="IPR037138">
    <property type="entry name" value="His_deacetylse_dom_sf"/>
</dbReference>
<dbReference type="HOGENOM" id="CLU_007727_8_6_1"/>
<evidence type="ECO:0000256" key="2">
    <source>
        <dbReference type="ARBA" id="ARBA00004123"/>
    </source>
</evidence>
<accession>D8QZ78</accession>
<comment type="cofactor">
    <cofactor evidence="1">
        <name>Zn(2+)</name>
        <dbReference type="ChEBI" id="CHEBI:29105"/>
    </cofactor>
</comment>
<dbReference type="PANTHER" id="PTHR10625:SF5">
    <property type="entry name" value="HISTONE DEACETYLASE"/>
    <property type="match status" value="1"/>
</dbReference>
<proteinExistence type="inferred from homology"/>
<gene>
    <name evidence="17" type="ORF">SELMODRAFT_166606</name>
</gene>
<dbReference type="AlphaFoldDB" id="D8QZ78"/>
<dbReference type="KEGG" id="smo:SELMODRAFT_166606"/>
<dbReference type="eggNOG" id="KOG1343">
    <property type="taxonomic scope" value="Eukaryota"/>
</dbReference>
<keyword evidence="9" id="KW-0862">Zinc</keyword>
<keyword evidence="8" id="KW-0378">Hydrolase</keyword>
<dbReference type="CDD" id="cd09992">
    <property type="entry name" value="HDAC_classII"/>
    <property type="match status" value="1"/>
</dbReference>
<keyword evidence="6" id="KW-0479">Metal-binding</keyword>
<dbReference type="InterPro" id="IPR001876">
    <property type="entry name" value="Znf_RanBP2"/>
</dbReference>
<keyword evidence="18" id="KW-1185">Reference proteome</keyword>
<evidence type="ECO:0000259" key="16">
    <source>
        <dbReference type="PROSITE" id="PS01358"/>
    </source>
</evidence>
<keyword evidence="12" id="KW-0804">Transcription</keyword>
<evidence type="ECO:0000256" key="10">
    <source>
        <dbReference type="ARBA" id="ARBA00022853"/>
    </source>
</evidence>
<dbReference type="PROSITE" id="PS01358">
    <property type="entry name" value="ZF_RANBP2_1"/>
    <property type="match status" value="1"/>
</dbReference>
<dbReference type="FunCoup" id="D8QZ78">
    <property type="interactions" value="921"/>
</dbReference>
<dbReference type="EC" id="3.5.1.98" evidence="4"/>
<evidence type="ECO:0000256" key="3">
    <source>
        <dbReference type="ARBA" id="ARBA00007738"/>
    </source>
</evidence>
<evidence type="ECO:0000256" key="15">
    <source>
        <dbReference type="SAM" id="MobiDB-lite"/>
    </source>
</evidence>
<evidence type="ECO:0000256" key="5">
    <source>
        <dbReference type="ARBA" id="ARBA00022491"/>
    </source>
</evidence>
<dbReference type="Gene3D" id="3.40.800.20">
    <property type="entry name" value="Histone deacetylase domain"/>
    <property type="match status" value="1"/>
</dbReference>
<dbReference type="InParanoid" id="D8QZ78"/>
<dbReference type="PRINTS" id="PR01270">
    <property type="entry name" value="HDASUPER"/>
</dbReference>
<dbReference type="OMA" id="ANHIGAV"/>
<evidence type="ECO:0000256" key="6">
    <source>
        <dbReference type="ARBA" id="ARBA00022723"/>
    </source>
</evidence>
<organism evidence="18">
    <name type="scientific">Selaginella moellendorffii</name>
    <name type="common">Spikemoss</name>
    <dbReference type="NCBI Taxonomy" id="88036"/>
    <lineage>
        <taxon>Eukaryota</taxon>
        <taxon>Viridiplantae</taxon>
        <taxon>Streptophyta</taxon>
        <taxon>Embryophyta</taxon>
        <taxon>Tracheophyta</taxon>
        <taxon>Lycopodiopsida</taxon>
        <taxon>Selaginellales</taxon>
        <taxon>Selaginellaceae</taxon>
        <taxon>Selaginella</taxon>
    </lineage>
</organism>
<dbReference type="EMBL" id="GL377569">
    <property type="protein sequence ID" value="EFJ34365.1"/>
    <property type="molecule type" value="Genomic_DNA"/>
</dbReference>
<evidence type="ECO:0000256" key="4">
    <source>
        <dbReference type="ARBA" id="ARBA00012111"/>
    </source>
</evidence>
<comment type="subcellular location">
    <subcellularLocation>
        <location evidence="2">Nucleus</location>
    </subcellularLocation>
</comment>
<dbReference type="SUPFAM" id="SSF52768">
    <property type="entry name" value="Arginase/deacetylase"/>
    <property type="match status" value="1"/>
</dbReference>
<evidence type="ECO:0000313" key="18">
    <source>
        <dbReference type="Proteomes" id="UP000001514"/>
    </source>
</evidence>
<dbReference type="InterPro" id="IPR023801">
    <property type="entry name" value="His_deacetylse_dom"/>
</dbReference>
<dbReference type="Gramene" id="EFJ34365">
    <property type="protein sequence ID" value="EFJ34365"/>
    <property type="gene ID" value="SELMODRAFT_166606"/>
</dbReference>
<dbReference type="GO" id="GO:0004407">
    <property type="term" value="F:histone deacetylase activity"/>
    <property type="evidence" value="ECO:0000318"/>
    <property type="project" value="GO_Central"/>
</dbReference>
<evidence type="ECO:0000256" key="13">
    <source>
        <dbReference type="ARBA" id="ARBA00023242"/>
    </source>
</evidence>
<evidence type="ECO:0000256" key="9">
    <source>
        <dbReference type="ARBA" id="ARBA00022833"/>
    </source>
</evidence>
<comment type="catalytic activity">
    <reaction evidence="14">
        <text>N(6)-acetyl-L-lysyl-[histone] + H2O = L-lysyl-[histone] + acetate</text>
        <dbReference type="Rhea" id="RHEA:58196"/>
        <dbReference type="Rhea" id="RHEA-COMP:9845"/>
        <dbReference type="Rhea" id="RHEA-COMP:11338"/>
        <dbReference type="ChEBI" id="CHEBI:15377"/>
        <dbReference type="ChEBI" id="CHEBI:29969"/>
        <dbReference type="ChEBI" id="CHEBI:30089"/>
        <dbReference type="ChEBI" id="CHEBI:61930"/>
        <dbReference type="EC" id="3.5.1.98"/>
    </reaction>
    <physiologicalReaction direction="left-to-right" evidence="14">
        <dbReference type="Rhea" id="RHEA:58197"/>
    </physiologicalReaction>
</comment>
<sequence>MAVAPNPTTPLDGARWSASCESSGRDGDEARAGLEFAASDGRIGGSAKEQLLEELVYGEWDEADEEEDEDWEPGSTLELRVRWFCVNCTMPNVEESTHCKLCSEHRYSGILNQGHLAPAFTQAGTDELAKDVKALKRLSVRRTAIGYDDRMLLHAEFQMKSNPHPERPDRLRSILAGFTAAGLYPGGCILIPAREITRVELETVHTHEHVEVVEATSSLESSYFTSDTYANGHSALAARLAAGVCADLASAILSGQVDNGFALVRPPGHHAEGATVMGFCLHNNACIAAKASQAAGAKKVLIVDWDVHHGNGTQEIFEHDPSVLYISLHRHEGGLFYPGSGAAHEVGSGPGEGFSINIPWPCSGIGDNDYIVAFQHIVLPIAKQFAPDITIVSAGFDAARGDPLGGCQVTPAGFAQMTQLLSTVSGGKLLVVLEGGYNLRSISASATAVLRVLCGEAPESLDDEELLPSEAGWATVLEVYAVQSRYWSALCLPAFMKFTSQHINGHLKASKRPKRDKHPRVVARPIWWTWGRKRLVYKHWFGTRL</sequence>
<evidence type="ECO:0000256" key="12">
    <source>
        <dbReference type="ARBA" id="ARBA00023163"/>
    </source>
</evidence>
<reference evidence="17 18" key="1">
    <citation type="journal article" date="2011" name="Science">
        <title>The Selaginella genome identifies genetic changes associated with the evolution of vascular plants.</title>
        <authorList>
            <person name="Banks J.A."/>
            <person name="Nishiyama T."/>
            <person name="Hasebe M."/>
            <person name="Bowman J.L."/>
            <person name="Gribskov M."/>
            <person name="dePamphilis C."/>
            <person name="Albert V.A."/>
            <person name="Aono N."/>
            <person name="Aoyama T."/>
            <person name="Ambrose B.A."/>
            <person name="Ashton N.W."/>
            <person name="Axtell M.J."/>
            <person name="Barker E."/>
            <person name="Barker M.S."/>
            <person name="Bennetzen J.L."/>
            <person name="Bonawitz N.D."/>
            <person name="Chapple C."/>
            <person name="Cheng C."/>
            <person name="Correa L.G."/>
            <person name="Dacre M."/>
            <person name="DeBarry J."/>
            <person name="Dreyer I."/>
            <person name="Elias M."/>
            <person name="Engstrom E.M."/>
            <person name="Estelle M."/>
            <person name="Feng L."/>
            <person name="Finet C."/>
            <person name="Floyd S.K."/>
            <person name="Frommer W.B."/>
            <person name="Fujita T."/>
            <person name="Gramzow L."/>
            <person name="Gutensohn M."/>
            <person name="Harholt J."/>
            <person name="Hattori M."/>
            <person name="Heyl A."/>
            <person name="Hirai T."/>
            <person name="Hiwatashi Y."/>
            <person name="Ishikawa M."/>
            <person name="Iwata M."/>
            <person name="Karol K.G."/>
            <person name="Koehler B."/>
            <person name="Kolukisaoglu U."/>
            <person name="Kubo M."/>
            <person name="Kurata T."/>
            <person name="Lalonde S."/>
            <person name="Li K."/>
            <person name="Li Y."/>
            <person name="Litt A."/>
            <person name="Lyons E."/>
            <person name="Manning G."/>
            <person name="Maruyama T."/>
            <person name="Michael T.P."/>
            <person name="Mikami K."/>
            <person name="Miyazaki S."/>
            <person name="Morinaga S."/>
            <person name="Murata T."/>
            <person name="Mueller-Roeber B."/>
            <person name="Nelson D.R."/>
            <person name="Obara M."/>
            <person name="Oguri Y."/>
            <person name="Olmstead R.G."/>
            <person name="Onodera N."/>
            <person name="Petersen B.L."/>
            <person name="Pils B."/>
            <person name="Prigge M."/>
            <person name="Rensing S.A."/>
            <person name="Riano-Pachon D.M."/>
            <person name="Roberts A.W."/>
            <person name="Sato Y."/>
            <person name="Scheller H.V."/>
            <person name="Schulz B."/>
            <person name="Schulz C."/>
            <person name="Shakirov E.V."/>
            <person name="Shibagaki N."/>
            <person name="Shinohara N."/>
            <person name="Shippen D.E."/>
            <person name="Soerensen I."/>
            <person name="Sotooka R."/>
            <person name="Sugimoto N."/>
            <person name="Sugita M."/>
            <person name="Sumikawa N."/>
            <person name="Tanurdzic M."/>
            <person name="Theissen G."/>
            <person name="Ulvskov P."/>
            <person name="Wakazuki S."/>
            <person name="Weng J.K."/>
            <person name="Willats W.W."/>
            <person name="Wipf D."/>
            <person name="Wolf P.G."/>
            <person name="Yang L."/>
            <person name="Zimmer A.D."/>
            <person name="Zhu Q."/>
            <person name="Mitros T."/>
            <person name="Hellsten U."/>
            <person name="Loque D."/>
            <person name="Otillar R."/>
            <person name="Salamov A."/>
            <person name="Schmutz J."/>
            <person name="Shapiro H."/>
            <person name="Lindquist E."/>
            <person name="Lucas S."/>
            <person name="Rokhsar D."/>
            <person name="Grigoriev I.V."/>
        </authorList>
    </citation>
    <scope>NUCLEOTIDE SEQUENCE [LARGE SCALE GENOMIC DNA]</scope>
</reference>
<keyword evidence="10" id="KW-0156">Chromatin regulator</keyword>
<dbReference type="FunFam" id="3.40.800.20:FF:000014">
    <property type="entry name" value="Histone deacetylase 15"/>
    <property type="match status" value="1"/>
</dbReference>
<protein>
    <recommendedName>
        <fullName evidence="4">histone deacetylase</fullName>
        <ecNumber evidence="4">3.5.1.98</ecNumber>
    </recommendedName>
</protein>
<dbReference type="STRING" id="88036.D8QZ78"/>
<evidence type="ECO:0000256" key="14">
    <source>
        <dbReference type="ARBA" id="ARBA00049416"/>
    </source>
</evidence>
<keyword evidence="13" id="KW-0539">Nucleus</keyword>
<dbReference type="GO" id="GO:0005737">
    <property type="term" value="C:cytoplasm"/>
    <property type="evidence" value="ECO:0000318"/>
    <property type="project" value="GO_Central"/>
</dbReference>
<dbReference type="GO" id="GO:0040029">
    <property type="term" value="P:epigenetic regulation of gene expression"/>
    <property type="evidence" value="ECO:0000318"/>
    <property type="project" value="GO_Central"/>
</dbReference>
<dbReference type="Proteomes" id="UP000001514">
    <property type="component" value="Unassembled WGS sequence"/>
</dbReference>